<keyword evidence="2" id="KW-0472">Membrane</keyword>
<feature type="transmembrane region" description="Helical" evidence="2">
    <location>
        <begin position="82"/>
        <end position="101"/>
    </location>
</feature>
<feature type="transmembrane region" description="Helical" evidence="2">
    <location>
        <begin position="122"/>
        <end position="145"/>
    </location>
</feature>
<organism evidence="3 4">
    <name type="scientific">Halobaculum litoreum</name>
    <dbReference type="NCBI Taxonomy" id="3031998"/>
    <lineage>
        <taxon>Archaea</taxon>
        <taxon>Methanobacteriati</taxon>
        <taxon>Methanobacteriota</taxon>
        <taxon>Stenosarchaea group</taxon>
        <taxon>Halobacteria</taxon>
        <taxon>Halobacteriales</taxon>
        <taxon>Haloferacaceae</taxon>
        <taxon>Halobaculum</taxon>
    </lineage>
</organism>
<feature type="transmembrane region" description="Helical" evidence="2">
    <location>
        <begin position="151"/>
        <end position="169"/>
    </location>
</feature>
<feature type="transmembrane region" description="Helical" evidence="2">
    <location>
        <begin position="54"/>
        <end position="76"/>
    </location>
</feature>
<dbReference type="Proteomes" id="UP001596368">
    <property type="component" value="Unassembled WGS sequence"/>
</dbReference>
<comment type="caution">
    <text evidence="3">The sequence shown here is derived from an EMBL/GenBank/DDBJ whole genome shotgun (WGS) entry which is preliminary data.</text>
</comment>
<feature type="transmembrane region" description="Helical" evidence="2">
    <location>
        <begin position="20"/>
        <end position="42"/>
    </location>
</feature>
<evidence type="ECO:0000256" key="2">
    <source>
        <dbReference type="SAM" id="Phobius"/>
    </source>
</evidence>
<dbReference type="EMBL" id="JBHSZG010000002">
    <property type="protein sequence ID" value="MFC7137700.1"/>
    <property type="molecule type" value="Genomic_DNA"/>
</dbReference>
<sequence length="278" mass="28734">MTAAGVLGVLQPLVWPSAPGGGIALALLTGVVAWVLAGQVPAQLETAVARKADLVLGLVIAAPATAVVVAAATGRFGLARATVVRALVALGTAIVPVIVGTGSRAQQRVRTEAAHATAEARLVYRWHGLAIPVGVVPVFVVVSAALGEVSVGGAVGIGIGMVIAARFGGDHTQELTVVDSAVVFDKERSLGATYVPWSRLSVAVRDDTVRLRRRYYVHSEYRVSCADSAAAEEAGPDHRPHAPAPEPPLIDRLRGPVSAARSSVSGRIARLDTEEPLR</sequence>
<evidence type="ECO:0000313" key="3">
    <source>
        <dbReference type="EMBL" id="MFC7137700.1"/>
    </source>
</evidence>
<keyword evidence="2" id="KW-1133">Transmembrane helix</keyword>
<evidence type="ECO:0000313" key="4">
    <source>
        <dbReference type="Proteomes" id="UP001596368"/>
    </source>
</evidence>
<keyword evidence="2" id="KW-0812">Transmembrane</keyword>
<feature type="region of interest" description="Disordered" evidence="1">
    <location>
        <begin position="229"/>
        <end position="278"/>
    </location>
</feature>
<feature type="compositionally biased region" description="Basic and acidic residues" evidence="1">
    <location>
        <begin position="269"/>
        <end position="278"/>
    </location>
</feature>
<keyword evidence="4" id="KW-1185">Reference proteome</keyword>
<name>A0ABD5XRD5_9EURY</name>
<dbReference type="AlphaFoldDB" id="A0ABD5XRD5"/>
<evidence type="ECO:0000256" key="1">
    <source>
        <dbReference type="SAM" id="MobiDB-lite"/>
    </source>
</evidence>
<reference evidence="3 4" key="1">
    <citation type="journal article" date="2019" name="Int. J. Syst. Evol. Microbiol.">
        <title>The Global Catalogue of Microorganisms (GCM) 10K type strain sequencing project: providing services to taxonomists for standard genome sequencing and annotation.</title>
        <authorList>
            <consortium name="The Broad Institute Genomics Platform"/>
            <consortium name="The Broad Institute Genome Sequencing Center for Infectious Disease"/>
            <person name="Wu L."/>
            <person name="Ma J."/>
        </authorList>
    </citation>
    <scope>NUCLEOTIDE SEQUENCE [LARGE SCALE GENOMIC DNA]</scope>
    <source>
        <strain evidence="3 4">DT92</strain>
    </source>
</reference>
<protein>
    <recommendedName>
        <fullName evidence="5">PH domain-containing protein</fullName>
    </recommendedName>
</protein>
<gene>
    <name evidence="3" type="ORF">ACFQRB_17020</name>
</gene>
<evidence type="ECO:0008006" key="5">
    <source>
        <dbReference type="Google" id="ProtNLM"/>
    </source>
</evidence>
<accession>A0ABD5XRD5</accession>
<proteinExistence type="predicted"/>